<keyword evidence="5" id="KW-1185">Reference proteome</keyword>
<dbReference type="Proteomes" id="UP000005408">
    <property type="component" value="Unassembled WGS sequence"/>
</dbReference>
<dbReference type="OMA" id="HQGNHHY"/>
<feature type="compositionally biased region" description="Polar residues" evidence="1">
    <location>
        <begin position="245"/>
        <end position="254"/>
    </location>
</feature>
<dbReference type="OrthoDB" id="6151339at2759"/>
<keyword evidence="3" id="KW-0732">Signal</keyword>
<evidence type="ECO:0000256" key="3">
    <source>
        <dbReference type="SAM" id="SignalP"/>
    </source>
</evidence>
<feature type="signal peptide" evidence="3">
    <location>
        <begin position="1"/>
        <end position="25"/>
    </location>
</feature>
<evidence type="ECO:0000313" key="5">
    <source>
        <dbReference type="Proteomes" id="UP000005408"/>
    </source>
</evidence>
<keyword evidence="2" id="KW-0812">Transmembrane</keyword>
<name>A0A8W8KN01_MAGGI</name>
<sequence length="296" mass="33067">MNNDAVVMWLLPVSLFLLRCAPSSARTLTFKDDRCGGAYNPSPKESLMVTHTGAPLSSICRDMSFSGWDYDDRVEREVCVRVTDYKMDCSQKLEYREGTNRGKPSKSYDCNDEAYTIPILCTFELLYIRIEGDEPKDNTRVLYTVYSGQEKPSEEESFSIFAILGPLILLAVFVCMCIFAYYIRRKRALQLPNRGGAALYNPGQQPQVNVHHYYHTVQNQDVPSSQNPGQGQPYPPQGYSMPSQISTQFPNYATPNAPVAYPLAPGQQIIPPQSATSAQSSSGGPPSYEEVTKQKL</sequence>
<feature type="region of interest" description="Disordered" evidence="1">
    <location>
        <begin position="220"/>
        <end position="296"/>
    </location>
</feature>
<accession>A0A8W8KN01</accession>
<feature type="compositionally biased region" description="Low complexity" evidence="1">
    <location>
        <begin position="223"/>
        <end position="244"/>
    </location>
</feature>
<feature type="compositionally biased region" description="Low complexity" evidence="1">
    <location>
        <begin position="271"/>
        <end position="287"/>
    </location>
</feature>
<evidence type="ECO:0000256" key="1">
    <source>
        <dbReference type="SAM" id="MobiDB-lite"/>
    </source>
</evidence>
<evidence type="ECO:0000313" key="4">
    <source>
        <dbReference type="EnsemblMetazoa" id="G24296.5:cds"/>
    </source>
</evidence>
<reference evidence="4" key="1">
    <citation type="submission" date="2022-08" db="UniProtKB">
        <authorList>
            <consortium name="EnsemblMetazoa"/>
        </authorList>
    </citation>
    <scope>IDENTIFICATION</scope>
    <source>
        <strain evidence="4">05x7-T-G4-1.051#20</strain>
    </source>
</reference>
<organism evidence="4 5">
    <name type="scientific">Magallana gigas</name>
    <name type="common">Pacific oyster</name>
    <name type="synonym">Crassostrea gigas</name>
    <dbReference type="NCBI Taxonomy" id="29159"/>
    <lineage>
        <taxon>Eukaryota</taxon>
        <taxon>Metazoa</taxon>
        <taxon>Spiralia</taxon>
        <taxon>Lophotrochozoa</taxon>
        <taxon>Mollusca</taxon>
        <taxon>Bivalvia</taxon>
        <taxon>Autobranchia</taxon>
        <taxon>Pteriomorphia</taxon>
        <taxon>Ostreida</taxon>
        <taxon>Ostreoidea</taxon>
        <taxon>Ostreidae</taxon>
        <taxon>Magallana</taxon>
    </lineage>
</organism>
<evidence type="ECO:0000256" key="2">
    <source>
        <dbReference type="SAM" id="Phobius"/>
    </source>
</evidence>
<dbReference type="EnsemblMetazoa" id="G24296.5">
    <property type="protein sequence ID" value="G24296.5:cds"/>
    <property type="gene ID" value="G24296"/>
</dbReference>
<feature type="chain" id="PRO_5042431348" evidence="3">
    <location>
        <begin position="26"/>
        <end position="296"/>
    </location>
</feature>
<dbReference type="AlphaFoldDB" id="A0A8W8KN01"/>
<keyword evidence="2" id="KW-1133">Transmembrane helix</keyword>
<feature type="transmembrane region" description="Helical" evidence="2">
    <location>
        <begin position="158"/>
        <end position="183"/>
    </location>
</feature>
<protein>
    <submittedName>
        <fullName evidence="4">Uncharacterized protein</fullName>
    </submittedName>
</protein>
<proteinExistence type="predicted"/>
<dbReference type="EnsemblMetazoa" id="G24296.3">
    <property type="protein sequence ID" value="G24296.3:cds"/>
    <property type="gene ID" value="G24296"/>
</dbReference>
<keyword evidence="2" id="KW-0472">Membrane</keyword>